<dbReference type="InterPro" id="IPR027417">
    <property type="entry name" value="P-loop_NTPase"/>
</dbReference>
<feature type="domain" description="ABC transporter" evidence="5">
    <location>
        <begin position="3"/>
        <end position="228"/>
    </location>
</feature>
<evidence type="ECO:0000259" key="5">
    <source>
        <dbReference type="PROSITE" id="PS50893"/>
    </source>
</evidence>
<proteinExistence type="inferred from homology"/>
<dbReference type="PROSITE" id="PS50893">
    <property type="entry name" value="ABC_TRANSPORTER_2"/>
    <property type="match status" value="1"/>
</dbReference>
<dbReference type="CDD" id="cd03230">
    <property type="entry name" value="ABC_DR_subfamily_A"/>
    <property type="match status" value="1"/>
</dbReference>
<keyword evidence="7" id="KW-1185">Reference proteome</keyword>
<name>W7KY36_9CREN</name>
<dbReference type="InterPro" id="IPR003593">
    <property type="entry name" value="AAA+_ATPase"/>
</dbReference>
<protein>
    <submittedName>
        <fullName evidence="6">ABC transporter</fullName>
    </submittedName>
</protein>
<dbReference type="GO" id="GO:0016887">
    <property type="term" value="F:ATP hydrolysis activity"/>
    <property type="evidence" value="ECO:0007669"/>
    <property type="project" value="InterPro"/>
</dbReference>
<comment type="similarity">
    <text evidence="1">Belongs to the ABC transporter superfamily.</text>
</comment>
<evidence type="ECO:0000313" key="7">
    <source>
        <dbReference type="Proteomes" id="UP000054284"/>
    </source>
</evidence>
<organism evidence="6 7">
    <name type="scientific">Candidatus Aramenus sulfurataquae</name>
    <dbReference type="NCBI Taxonomy" id="1326980"/>
    <lineage>
        <taxon>Archaea</taxon>
        <taxon>Thermoproteota</taxon>
        <taxon>Thermoprotei</taxon>
        <taxon>Sulfolobales</taxon>
        <taxon>Sulfolobaceae</taxon>
        <taxon>Candidatus Aramenus</taxon>
    </lineage>
</organism>
<dbReference type="PANTHER" id="PTHR43335">
    <property type="entry name" value="ABC TRANSPORTER, ATP-BINDING PROTEIN"/>
    <property type="match status" value="1"/>
</dbReference>
<dbReference type="SUPFAM" id="SSF52540">
    <property type="entry name" value="P-loop containing nucleoside triphosphate hydrolases"/>
    <property type="match status" value="1"/>
</dbReference>
<dbReference type="Proteomes" id="UP000054284">
    <property type="component" value="Unassembled WGS sequence"/>
</dbReference>
<dbReference type="PANTHER" id="PTHR43335:SF4">
    <property type="entry name" value="ABC TRANSPORTER, ATP-BINDING PROTEIN"/>
    <property type="match status" value="1"/>
</dbReference>
<accession>W7KY36</accession>
<evidence type="ECO:0000256" key="2">
    <source>
        <dbReference type="ARBA" id="ARBA00022448"/>
    </source>
</evidence>
<dbReference type="EMBL" id="ASRH01000003">
    <property type="protein sequence ID" value="EWG07612.1"/>
    <property type="molecule type" value="Genomic_DNA"/>
</dbReference>
<dbReference type="GO" id="GO:0005524">
    <property type="term" value="F:ATP binding"/>
    <property type="evidence" value="ECO:0007669"/>
    <property type="project" value="UniProtKB-KW"/>
</dbReference>
<evidence type="ECO:0000256" key="3">
    <source>
        <dbReference type="ARBA" id="ARBA00022741"/>
    </source>
</evidence>
<keyword evidence="2" id="KW-0813">Transport</keyword>
<keyword evidence="4" id="KW-0067">ATP-binding</keyword>
<keyword evidence="3" id="KW-0547">Nucleotide-binding</keyword>
<dbReference type="AlphaFoldDB" id="W7KY36"/>
<dbReference type="SMART" id="SM00382">
    <property type="entry name" value="AAA"/>
    <property type="match status" value="1"/>
</dbReference>
<comment type="caution">
    <text evidence="6">The sequence shown here is derived from an EMBL/GenBank/DDBJ whole genome shotgun (WGS) entry which is preliminary data.</text>
</comment>
<dbReference type="Gene3D" id="3.40.50.300">
    <property type="entry name" value="P-loop containing nucleotide triphosphate hydrolases"/>
    <property type="match status" value="1"/>
</dbReference>
<evidence type="ECO:0000256" key="1">
    <source>
        <dbReference type="ARBA" id="ARBA00005417"/>
    </source>
</evidence>
<evidence type="ECO:0000256" key="4">
    <source>
        <dbReference type="ARBA" id="ARBA00022840"/>
    </source>
</evidence>
<dbReference type="InterPro" id="IPR003439">
    <property type="entry name" value="ABC_transporter-like_ATP-bd"/>
</dbReference>
<sequence length="307" mass="34444">MTISVKGLVKYYGNKEVLKGVSLTAERGAVTAVLGPNGAGKTTTIRIIMTLIFPTKGEVSILGQDPFRHKKVFRKVGYVQELPNLPQFLTGRELLRMSSKIKGASKEDVDRVLKIVGMEENADKKIAKYSKGMTQRIAIAEALLGDPEVLVMDEPNIGTDPVLNYNMRETLKEMKKEGKTILMTTHVLEDVKKVADKVYLLYQGKVFFEGTPEDLVKKFLGVVVITEASNVEVAERSLKELDYVRGFKVEGNKLVIRLSEDRREELLHYLVTSGVGIRSFYLDQELEEAYITALKEAEKVDRENSNL</sequence>
<gene>
    <name evidence="6" type="ORF">ASUL_03859</name>
</gene>
<reference evidence="6 7" key="1">
    <citation type="journal article" date="2014" name="Genome Announc.">
        <title>Draft Genome Sequence of the Sulfolobales Archaeon AZ1, Obtained through Metagenomic Analysis of a Mexican Hot Spring.</title>
        <authorList>
            <person name="Servin-Garciduenas L.E."/>
            <person name="Martinez-Romero E."/>
        </authorList>
    </citation>
    <scope>NUCLEOTIDE SEQUENCE [LARGE SCALE GENOMIC DNA]</scope>
    <source>
        <strain evidence="6">AZ1-illumnia</strain>
    </source>
</reference>
<dbReference type="Pfam" id="PF00005">
    <property type="entry name" value="ABC_tran"/>
    <property type="match status" value="1"/>
</dbReference>
<evidence type="ECO:0000313" key="6">
    <source>
        <dbReference type="EMBL" id="EWG07612.1"/>
    </source>
</evidence>